<evidence type="ECO:0000259" key="5">
    <source>
        <dbReference type="Pfam" id="PF00496"/>
    </source>
</evidence>
<dbReference type="InterPro" id="IPR000914">
    <property type="entry name" value="SBP_5_dom"/>
</dbReference>
<proteinExistence type="inferred from homology"/>
<dbReference type="OrthoDB" id="137511at2"/>
<feature type="signal peptide" evidence="4">
    <location>
        <begin position="1"/>
        <end position="24"/>
    </location>
</feature>
<comment type="caution">
    <text evidence="6">The sequence shown here is derived from an EMBL/GenBank/DDBJ whole genome shotgun (WGS) entry which is preliminary data.</text>
</comment>
<dbReference type="PANTHER" id="PTHR30290">
    <property type="entry name" value="PERIPLASMIC BINDING COMPONENT OF ABC TRANSPORTER"/>
    <property type="match status" value="1"/>
</dbReference>
<keyword evidence="7" id="KW-1185">Reference proteome</keyword>
<dbReference type="RefSeq" id="WP_075836920.1">
    <property type="nucleotide sequence ID" value="NZ_MSTI01000175.1"/>
</dbReference>
<feature type="chain" id="PRO_5012775624" evidence="4">
    <location>
        <begin position="25"/>
        <end position="517"/>
    </location>
</feature>
<gene>
    <name evidence="6" type="ORF">BOO71_0014479</name>
</gene>
<protein>
    <submittedName>
        <fullName evidence="6">Oligopeptide ABC transporter, periplasmic oligopeptide-binding protein OppA</fullName>
    </submittedName>
</protein>
<dbReference type="Gene3D" id="3.90.76.10">
    <property type="entry name" value="Dipeptide-binding Protein, Domain 1"/>
    <property type="match status" value="1"/>
</dbReference>
<evidence type="ECO:0000256" key="2">
    <source>
        <dbReference type="ARBA" id="ARBA00022448"/>
    </source>
</evidence>
<dbReference type="Gene3D" id="3.40.190.10">
    <property type="entry name" value="Periplasmic binding protein-like II"/>
    <property type="match status" value="1"/>
</dbReference>
<dbReference type="SUPFAM" id="SSF53850">
    <property type="entry name" value="Periplasmic binding protein-like II"/>
    <property type="match status" value="1"/>
</dbReference>
<sequence length="517" mass="57264">MPKRLFSVGLLTLSFTLTLSGAQAQSGILKLPLINDPIMNPVIAPDLGSVLINKVIFPGLVRPNEDLLPEPDLAKSWTITNGGLVYTFTLRNDVKWHDGKPFTAADVVFTFKAATDPKSGSRLVSDFSSIKDVVAVNSTTVKFTLSRPFAPFLTLLGHNAGILPKHLLDGKPLNDATAFNRSTPIGTGPFRVTRVVPGASITLEANKDYYGTKPKLAGMVFKVVPDINAQVAQLRSGELDWVNVEPNNLASLQNDPNITLKQANAVQHFLVFFNQKNPLFAPAKVRESMQYAVNRKAIIDGVLKGYADYPTGTLPTALKKYYDKTIKPIQYDPARAKALLAQAGWKPDAKGQLVNAKGEPFKFTLIVDRGNPSREQAALAVQQDLKKIGMDVTLQPLEFATLVRDYLLPGKYDANLIWWTTPPDPDQYSFYATGQDNNNAFFSNPKADELLKRGRETADVTQRQKIYNEFQRLEMTNPPVLVLYYPKELQAIRKNLSGVPDLGIRDALRHSEDFQLK</sequence>
<dbReference type="GO" id="GO:0043190">
    <property type="term" value="C:ATP-binding cassette (ABC) transporter complex"/>
    <property type="evidence" value="ECO:0007669"/>
    <property type="project" value="InterPro"/>
</dbReference>
<reference evidence="6 7" key="1">
    <citation type="submission" date="2017-01" db="EMBL/GenBank/DDBJ databases">
        <title>Genome Analysis of Deinococcus marmoris KOPRI26562.</title>
        <authorList>
            <person name="Kim J.H."/>
            <person name="Oh H.-M."/>
        </authorList>
    </citation>
    <scope>NUCLEOTIDE SEQUENCE [LARGE SCALE GENOMIC DNA]</scope>
    <source>
        <strain evidence="6 7">KOPRI26562</strain>
    </source>
</reference>
<comment type="similarity">
    <text evidence="1">Belongs to the bacterial solute-binding protein 5 family.</text>
</comment>
<dbReference type="PANTHER" id="PTHR30290:SF9">
    <property type="entry name" value="OLIGOPEPTIDE-BINDING PROTEIN APPA"/>
    <property type="match status" value="1"/>
</dbReference>
<evidence type="ECO:0000256" key="1">
    <source>
        <dbReference type="ARBA" id="ARBA00005695"/>
    </source>
</evidence>
<accession>A0A1U7NRK9</accession>
<dbReference type="GO" id="GO:1904680">
    <property type="term" value="F:peptide transmembrane transporter activity"/>
    <property type="evidence" value="ECO:0007669"/>
    <property type="project" value="TreeGrafter"/>
</dbReference>
<dbReference type="Proteomes" id="UP000186607">
    <property type="component" value="Unassembled WGS sequence"/>
</dbReference>
<dbReference type="InterPro" id="IPR039424">
    <property type="entry name" value="SBP_5"/>
</dbReference>
<dbReference type="GO" id="GO:0042597">
    <property type="term" value="C:periplasmic space"/>
    <property type="evidence" value="ECO:0007669"/>
    <property type="project" value="UniProtKB-ARBA"/>
</dbReference>
<evidence type="ECO:0000313" key="6">
    <source>
        <dbReference type="EMBL" id="OLV15547.1"/>
    </source>
</evidence>
<feature type="domain" description="Solute-binding protein family 5" evidence="5">
    <location>
        <begin position="69"/>
        <end position="438"/>
    </location>
</feature>
<dbReference type="eggNOG" id="COG0747">
    <property type="taxonomic scope" value="Bacteria"/>
</dbReference>
<evidence type="ECO:0000256" key="3">
    <source>
        <dbReference type="ARBA" id="ARBA00022729"/>
    </source>
</evidence>
<evidence type="ECO:0000313" key="7">
    <source>
        <dbReference type="Proteomes" id="UP000186607"/>
    </source>
</evidence>
<dbReference type="STRING" id="249408.BOO71_0014479"/>
<dbReference type="EMBL" id="MSTI01000175">
    <property type="protein sequence ID" value="OLV15547.1"/>
    <property type="molecule type" value="Genomic_DNA"/>
</dbReference>
<keyword evidence="2" id="KW-0813">Transport</keyword>
<dbReference type="AlphaFoldDB" id="A0A1U7NRK9"/>
<dbReference type="InterPro" id="IPR030678">
    <property type="entry name" value="Peptide/Ni-bd"/>
</dbReference>
<name>A0A1U7NRK9_9DEIO</name>
<organism evidence="6 7">
    <name type="scientific">Deinococcus marmoris</name>
    <dbReference type="NCBI Taxonomy" id="249408"/>
    <lineage>
        <taxon>Bacteria</taxon>
        <taxon>Thermotogati</taxon>
        <taxon>Deinococcota</taxon>
        <taxon>Deinococci</taxon>
        <taxon>Deinococcales</taxon>
        <taxon>Deinococcaceae</taxon>
        <taxon>Deinococcus</taxon>
    </lineage>
</organism>
<evidence type="ECO:0000256" key="4">
    <source>
        <dbReference type="SAM" id="SignalP"/>
    </source>
</evidence>
<dbReference type="Gene3D" id="3.10.105.10">
    <property type="entry name" value="Dipeptide-binding Protein, Domain 3"/>
    <property type="match status" value="1"/>
</dbReference>
<dbReference type="GO" id="GO:0015833">
    <property type="term" value="P:peptide transport"/>
    <property type="evidence" value="ECO:0007669"/>
    <property type="project" value="TreeGrafter"/>
</dbReference>
<keyword evidence="3 4" id="KW-0732">Signal</keyword>
<dbReference type="PIRSF" id="PIRSF002741">
    <property type="entry name" value="MppA"/>
    <property type="match status" value="1"/>
</dbReference>
<dbReference type="Pfam" id="PF00496">
    <property type="entry name" value="SBP_bac_5"/>
    <property type="match status" value="1"/>
</dbReference>